<gene>
    <name evidence="3" type="ORF">KPNJ2_01978</name>
</gene>
<dbReference type="Proteomes" id="UP000019586">
    <property type="component" value="Chromosome"/>
</dbReference>
<evidence type="ECO:0000256" key="1">
    <source>
        <dbReference type="ARBA" id="ARBA00008754"/>
    </source>
</evidence>
<dbReference type="AlphaFoldDB" id="W8USZ9"/>
<evidence type="ECO:0000313" key="3">
    <source>
        <dbReference type="EMBL" id="AHM78758.1"/>
    </source>
</evidence>
<dbReference type="PATRIC" id="fig|1420013.3.peg.1868"/>
<organism evidence="3 4">
    <name type="scientific">Klebsiella pneumoniae 30684/NJST258_2</name>
    <dbReference type="NCBI Taxonomy" id="1420013"/>
    <lineage>
        <taxon>Bacteria</taxon>
        <taxon>Pseudomonadati</taxon>
        <taxon>Pseudomonadota</taxon>
        <taxon>Gammaproteobacteria</taxon>
        <taxon>Enterobacterales</taxon>
        <taxon>Enterobacteriaceae</taxon>
        <taxon>Klebsiella/Raoultella group</taxon>
        <taxon>Klebsiella</taxon>
        <taxon>Klebsiella pneumoniae complex</taxon>
    </lineage>
</organism>
<comment type="similarity">
    <text evidence="1">Belongs to the LacAB/RpiB family.</text>
</comment>
<dbReference type="InterPro" id="IPR036569">
    <property type="entry name" value="RpiB_LacA_LacB_sf"/>
</dbReference>
<proteinExistence type="inferred from homology"/>
<dbReference type="PANTHER" id="PTHR30345:SF6">
    <property type="entry name" value="RIBOSE 5-PHOSPHATE ISOMERASE"/>
    <property type="match status" value="1"/>
</dbReference>
<dbReference type="Gene3D" id="3.40.1400.10">
    <property type="entry name" value="Sugar-phosphate isomerase, RpiB/LacA/LacB"/>
    <property type="match status" value="1"/>
</dbReference>
<dbReference type="GO" id="GO:0050044">
    <property type="term" value="F:galactose-6-phosphate isomerase activity"/>
    <property type="evidence" value="ECO:0007669"/>
    <property type="project" value="UniProtKB-EC"/>
</dbReference>
<accession>W8USZ9</accession>
<evidence type="ECO:0000313" key="4">
    <source>
        <dbReference type="Proteomes" id="UP000019586"/>
    </source>
</evidence>
<dbReference type="EC" id="5.3.1.26" evidence="3"/>
<dbReference type="InterPro" id="IPR022133">
    <property type="entry name" value="Ribose_5_isomerase_C"/>
</dbReference>
<dbReference type="InterPro" id="IPR003500">
    <property type="entry name" value="RpiB_LacA_LacB"/>
</dbReference>
<feature type="domain" description="Ribose-5-phosphate isomerase C-terminal" evidence="2">
    <location>
        <begin position="195"/>
        <end position="239"/>
    </location>
</feature>
<dbReference type="NCBIfam" id="NF006753">
    <property type="entry name" value="PRK09273.1"/>
    <property type="match status" value="1"/>
</dbReference>
<dbReference type="KEGG" id="kps:KPNJ2_01978"/>
<reference evidence="3 4" key="1">
    <citation type="journal article" date="2014" name="Proc. Natl. Acad. Sci. U.S.A.">
        <title>Molecular dissection of the evolution of carbapenem-resistant multilocus sequence type 258 Klebsiella pneumoniae.</title>
        <authorList>
            <person name="Deleo F.R."/>
            <person name="Chen L."/>
            <person name="Porcella S.F."/>
            <person name="Martens C.A."/>
            <person name="Kobayashi S.D."/>
            <person name="Porter A.R."/>
            <person name="Chavda K.D."/>
            <person name="Jacobs M.R."/>
            <person name="Mathema B."/>
            <person name="Olsen R.J."/>
            <person name="Bonomo R.A."/>
            <person name="Musser J.M."/>
            <person name="Kreiswirth B.N."/>
        </authorList>
    </citation>
    <scope>NUCLEOTIDE SEQUENCE [LARGE SCALE GENOMIC DNA]</scope>
    <source>
        <strain evidence="3">30684/NJST258_2</strain>
    </source>
</reference>
<name>W8USZ9_KLEPN</name>
<dbReference type="SUPFAM" id="SSF89623">
    <property type="entry name" value="Ribose/Galactose isomerase RpiB/AlsB"/>
    <property type="match status" value="1"/>
</dbReference>
<keyword evidence="3" id="KW-0413">Isomerase</keyword>
<dbReference type="GO" id="GO:0005975">
    <property type="term" value="P:carbohydrate metabolic process"/>
    <property type="evidence" value="ECO:0007669"/>
    <property type="project" value="InterPro"/>
</dbReference>
<protein>
    <submittedName>
        <fullName evidence="3">Galactose-6-phosphate isomerase LacB subunit</fullName>
        <ecNumber evidence="3">5.3.1.26</ecNumber>
    </submittedName>
</protein>
<dbReference type="PANTHER" id="PTHR30345">
    <property type="entry name" value="RIBOSE-5-PHOSPHATE ISOMERASE B"/>
    <property type="match status" value="1"/>
</dbReference>
<dbReference type="HOGENOM" id="CLU_112772_0_0_6"/>
<dbReference type="Pfam" id="PF12408">
    <property type="entry name" value="DUF3666"/>
    <property type="match status" value="1"/>
</dbReference>
<dbReference type="Pfam" id="PF02502">
    <property type="entry name" value="LacAB_rpiB"/>
    <property type="match status" value="1"/>
</dbReference>
<evidence type="ECO:0000259" key="2">
    <source>
        <dbReference type="Pfam" id="PF12408"/>
    </source>
</evidence>
<sequence length="241" mass="26475">MKVCFQGSKVQSTPMTFCGQARTAFRRITMKIALMMENSQANKNAIILKELNAVADEKGFPVYNVGMSDENDHHLTYIHLGIMASILLNSKAVDFVVTGCGTGQGALMSLNIHPGVVCGYCIDPADAFLFAQINNGNALSLPFAKGFGWGAELNVRFIFEKAFTGRNGEGYPPERKEPQVRNAGILNQVKAAVVKENYLDTLRAIDPQLVKTAVSGPRFQQCFFENCQDKAIEDFVRQIVA</sequence>
<dbReference type="EMBL" id="CP006918">
    <property type="protein sequence ID" value="AHM78758.1"/>
    <property type="molecule type" value="Genomic_DNA"/>
</dbReference>